<organism evidence="3 4">
    <name type="scientific">Limnoraphis robusta CS-951</name>
    <dbReference type="NCBI Taxonomy" id="1637645"/>
    <lineage>
        <taxon>Bacteria</taxon>
        <taxon>Bacillati</taxon>
        <taxon>Cyanobacteriota</taxon>
        <taxon>Cyanophyceae</taxon>
        <taxon>Oscillatoriophycideae</taxon>
        <taxon>Oscillatoriales</taxon>
        <taxon>Sirenicapillariaceae</taxon>
        <taxon>Limnoraphis</taxon>
    </lineage>
</organism>
<dbReference type="EMBL" id="LATL02000019">
    <property type="protein sequence ID" value="KKD39202.1"/>
    <property type="molecule type" value="Genomic_DNA"/>
</dbReference>
<accession>A0A0F5YKM5</accession>
<gene>
    <name evidence="3" type="ORF">WN50_04695</name>
</gene>
<feature type="transmembrane region" description="Helical" evidence="2">
    <location>
        <begin position="85"/>
        <end position="102"/>
    </location>
</feature>
<proteinExistence type="predicted"/>
<comment type="caution">
    <text evidence="3">The sequence shown here is derived from an EMBL/GenBank/DDBJ whole genome shotgun (WGS) entry which is preliminary data.</text>
</comment>
<sequence>MQRLGNRAFEILSGEVNNGSQDNLVSELSRKIVMQRLENLRSQVGEPLSYEELRQVVSDQFPDFNQEVLQRAAQVNRIPQIYHQVMRGSLIFVGIMAILWFVNLPFPLIRWPISKTVPVLLFPTLMSMDYHYRKAISIAEQTEKLVQEAATSTEIDLGAENIQKAYQHLERVPVWFLEHDPKFFCAIFNCSWQFTPEEYQATQKNIQKIEAKIIQEQYAQKRLTEAEAALNSARQEYQKLQSGQRQVIAAWQAAIDLFDQIPSDTLAGRLSENRSLTAQQDFEKKVDEATREKRGTTLIAAAQQFASQASNLAQDPPHPVERWEQVIDLWETAIRQLEKISEDNSSYAEAKKKLSEYRSNLREIEDRLQEEKDSVEAMEKAKKLIFEWRELTRSSDLDYRVMNRKLANIIYTLEEVKPGTTVNTEAQDLLRRTRHTKSLL</sequence>
<dbReference type="Proteomes" id="UP000033607">
    <property type="component" value="Unassembled WGS sequence"/>
</dbReference>
<keyword evidence="2" id="KW-1133">Transmembrane helix</keyword>
<evidence type="ECO:0000256" key="2">
    <source>
        <dbReference type="SAM" id="Phobius"/>
    </source>
</evidence>
<keyword evidence="1" id="KW-0175">Coiled coil</keyword>
<evidence type="ECO:0000313" key="4">
    <source>
        <dbReference type="Proteomes" id="UP000033607"/>
    </source>
</evidence>
<evidence type="ECO:0000256" key="1">
    <source>
        <dbReference type="SAM" id="Coils"/>
    </source>
</evidence>
<keyword evidence="2" id="KW-0812">Transmembrane</keyword>
<evidence type="ECO:0000313" key="3">
    <source>
        <dbReference type="EMBL" id="KKD39202.1"/>
    </source>
</evidence>
<keyword evidence="2" id="KW-0472">Membrane</keyword>
<feature type="coiled-coil region" evidence="1">
    <location>
        <begin position="320"/>
        <end position="381"/>
    </location>
</feature>
<dbReference type="PATRIC" id="fig|1637645.4.peg.355"/>
<dbReference type="RefSeq" id="WP_046277352.1">
    <property type="nucleotide sequence ID" value="NZ_LATL02000019.1"/>
</dbReference>
<dbReference type="AlphaFoldDB" id="A0A0F5YKM5"/>
<reference evidence="3 4" key="1">
    <citation type="submission" date="2015-06" db="EMBL/GenBank/DDBJ databases">
        <title>Draft genome assembly of filamentous brackish cyanobacterium Limnoraphis robusta strain CS-951.</title>
        <authorList>
            <person name="Willis A."/>
            <person name="Parks M."/>
            <person name="Burford M.A."/>
        </authorList>
    </citation>
    <scope>NUCLEOTIDE SEQUENCE [LARGE SCALE GENOMIC DNA]</scope>
    <source>
        <strain evidence="3 4">CS-951</strain>
    </source>
</reference>
<feature type="coiled-coil region" evidence="1">
    <location>
        <begin position="216"/>
        <end position="243"/>
    </location>
</feature>
<protein>
    <submittedName>
        <fullName evidence="3">Uncharacterized protein</fullName>
    </submittedName>
</protein>
<dbReference type="OrthoDB" id="569590at2"/>
<name>A0A0F5YKM5_9CYAN</name>